<dbReference type="EMBL" id="KB007870">
    <property type="protein sequence ID" value="ELR22796.1"/>
    <property type="molecule type" value="Genomic_DNA"/>
</dbReference>
<organism evidence="3 4">
    <name type="scientific">Acanthamoeba castellanii (strain ATCC 30010 / Neff)</name>
    <dbReference type="NCBI Taxonomy" id="1257118"/>
    <lineage>
        <taxon>Eukaryota</taxon>
        <taxon>Amoebozoa</taxon>
        <taxon>Discosea</taxon>
        <taxon>Longamoebia</taxon>
        <taxon>Centramoebida</taxon>
        <taxon>Acanthamoebidae</taxon>
        <taxon>Acanthamoeba</taxon>
    </lineage>
</organism>
<reference evidence="3 4" key="1">
    <citation type="journal article" date="2013" name="Genome Biol.">
        <title>Genome of Acanthamoeba castellanii highlights extensive lateral gene transfer and early evolution of tyrosine kinase signaling.</title>
        <authorList>
            <person name="Clarke M."/>
            <person name="Lohan A.J."/>
            <person name="Liu B."/>
            <person name="Lagkouvardos I."/>
            <person name="Roy S."/>
            <person name="Zafar N."/>
            <person name="Bertelli C."/>
            <person name="Schilde C."/>
            <person name="Kianianmomeni A."/>
            <person name="Burglin T.R."/>
            <person name="Frech C."/>
            <person name="Turcotte B."/>
            <person name="Kopec K.O."/>
            <person name="Synnott J.M."/>
            <person name="Choo C."/>
            <person name="Paponov I."/>
            <person name="Finkler A."/>
            <person name="Soon Heng Tan C."/>
            <person name="Hutchins A.P."/>
            <person name="Weinmeier T."/>
            <person name="Rattei T."/>
            <person name="Chu J.S."/>
            <person name="Gimenez G."/>
            <person name="Irimia M."/>
            <person name="Rigden D.J."/>
            <person name="Fitzpatrick D.A."/>
            <person name="Lorenzo-Morales J."/>
            <person name="Bateman A."/>
            <person name="Chiu C.H."/>
            <person name="Tang P."/>
            <person name="Hegemann P."/>
            <person name="Fromm H."/>
            <person name="Raoult D."/>
            <person name="Greub G."/>
            <person name="Miranda-Saavedra D."/>
            <person name="Chen N."/>
            <person name="Nash P."/>
            <person name="Ginger M.L."/>
            <person name="Horn M."/>
            <person name="Schaap P."/>
            <person name="Caler L."/>
            <person name="Loftus B."/>
        </authorList>
    </citation>
    <scope>NUCLEOTIDE SEQUENCE [LARGE SCALE GENOMIC DNA]</scope>
    <source>
        <strain evidence="3 4">Neff</strain>
    </source>
</reference>
<gene>
    <name evidence="3" type="ORF">ACA1_149840</name>
</gene>
<sequence>MEEGTVPPARDDSRAPAAEAAPLVVVFVAGQQQQQKQEEEEEQEAGGEGEGEAEVAGGFGLVVVDPPWENRSLSRSHNYGTLAPHEIAKLPVRSLLSSAGAYVVVWVTNNPAIHNFVKRNLFPRWRVQYVATHYWLKLTSSGEPVMPLNSAHRKPYEELAGLRKEMVVCSVANRYARKPSLDAVAAAGCWLLARGC</sequence>
<dbReference type="AlphaFoldDB" id="L8HEG0"/>
<evidence type="ECO:0000313" key="3">
    <source>
        <dbReference type="EMBL" id="ELR22796.1"/>
    </source>
</evidence>
<dbReference type="PANTHER" id="PTHR12829:SF4">
    <property type="entry name" value="N(6)-ADENINE-SPECIFIC METHYLTRANSFERASE METTL4"/>
    <property type="match status" value="1"/>
</dbReference>
<evidence type="ECO:0000313" key="4">
    <source>
        <dbReference type="Proteomes" id="UP000011083"/>
    </source>
</evidence>
<accession>L8HEG0</accession>
<dbReference type="KEGG" id="acan:ACA1_149840"/>
<dbReference type="GeneID" id="14923755"/>
<dbReference type="RefSeq" id="XP_004351573.1">
    <property type="nucleotide sequence ID" value="XM_004351521.1"/>
</dbReference>
<dbReference type="PROSITE" id="PS51143">
    <property type="entry name" value="MT_A70"/>
    <property type="match status" value="1"/>
</dbReference>
<dbReference type="STRING" id="1257118.L8HEG0"/>
<dbReference type="OrthoDB" id="61116at2759"/>
<feature type="region of interest" description="Disordered" evidence="2">
    <location>
        <begin position="31"/>
        <end position="52"/>
    </location>
</feature>
<dbReference type="GO" id="GO:0008168">
    <property type="term" value="F:methyltransferase activity"/>
    <property type="evidence" value="ECO:0007669"/>
    <property type="project" value="TreeGrafter"/>
</dbReference>
<comment type="similarity">
    <text evidence="1">Belongs to the MT-A70-like family.</text>
</comment>
<protein>
    <submittedName>
        <fullName evidence="3">MTA70 family</fullName>
    </submittedName>
</protein>
<dbReference type="VEuPathDB" id="AmoebaDB:ACA1_149840"/>
<evidence type="ECO:0000256" key="2">
    <source>
        <dbReference type="SAM" id="MobiDB-lite"/>
    </source>
</evidence>
<name>L8HEG0_ACACF</name>
<proteinExistence type="inferred from homology"/>
<keyword evidence="4" id="KW-1185">Reference proteome</keyword>
<dbReference type="InterPro" id="IPR007757">
    <property type="entry name" value="MT-A70-like"/>
</dbReference>
<dbReference type="PANTHER" id="PTHR12829">
    <property type="entry name" value="N6-ADENOSINE-METHYLTRANSFERASE"/>
    <property type="match status" value="1"/>
</dbReference>
<dbReference type="GO" id="GO:0005634">
    <property type="term" value="C:nucleus"/>
    <property type="evidence" value="ECO:0007669"/>
    <property type="project" value="TreeGrafter"/>
</dbReference>
<dbReference type="Pfam" id="PF05063">
    <property type="entry name" value="MT-A70"/>
    <property type="match status" value="1"/>
</dbReference>
<evidence type="ECO:0000256" key="1">
    <source>
        <dbReference type="PROSITE-ProRule" id="PRU00489"/>
    </source>
</evidence>
<dbReference type="Proteomes" id="UP000011083">
    <property type="component" value="Unassembled WGS sequence"/>
</dbReference>
<feature type="compositionally biased region" description="Acidic residues" evidence="2">
    <location>
        <begin position="38"/>
        <end position="52"/>
    </location>
</feature>